<accession>A0ACC1L1W3</accession>
<protein>
    <submittedName>
        <fullName evidence="1">Uncharacterized protein</fullName>
    </submittedName>
</protein>
<organism evidence="1 2">
    <name type="scientific">Coemansia furcata</name>
    <dbReference type="NCBI Taxonomy" id="417177"/>
    <lineage>
        <taxon>Eukaryota</taxon>
        <taxon>Fungi</taxon>
        <taxon>Fungi incertae sedis</taxon>
        <taxon>Zoopagomycota</taxon>
        <taxon>Kickxellomycotina</taxon>
        <taxon>Kickxellomycetes</taxon>
        <taxon>Kickxellales</taxon>
        <taxon>Kickxellaceae</taxon>
        <taxon>Coemansia</taxon>
    </lineage>
</organism>
<feature type="non-terminal residue" evidence="1">
    <location>
        <position position="1"/>
    </location>
</feature>
<gene>
    <name evidence="1" type="ORF">H4S07_005476</name>
</gene>
<keyword evidence="2" id="KW-1185">Reference proteome</keyword>
<reference evidence="1" key="1">
    <citation type="submission" date="2022-07" db="EMBL/GenBank/DDBJ databases">
        <title>Phylogenomic reconstructions and comparative analyses of Kickxellomycotina fungi.</title>
        <authorList>
            <person name="Reynolds N.K."/>
            <person name="Stajich J.E."/>
            <person name="Barry K."/>
            <person name="Grigoriev I.V."/>
            <person name="Crous P."/>
            <person name="Smith M.E."/>
        </authorList>
    </citation>
    <scope>NUCLEOTIDE SEQUENCE</scope>
    <source>
        <strain evidence="1">CBS 102833</strain>
    </source>
</reference>
<sequence length="312" mass="36002">HATLYPIIGSIFSKFVPMLEQVVTDFVHPRKERAVFDPYNWFRGEEAKPEDYGAEDFDERHRQWHENRIFIHPQPEPFVTPDRPATPYCLRGRRLQAIVKMSNIELTPEKPEYDGGNWHVEAMANERIIATGIYYYDVENIAESNLGFRESVDAFDIAYEQDDHRGVEQAYGIDTYDEELSQDIGHIEIKNGRSIVFPNTYQHQVSSFKLADPTKPGHRKILAFFFIDPATRVPSTEIVPPQQQSWWTEEFLTTSPLGELPLLVKEGILDQVDFPISLVEAKKIRLELMAERGVGNDGPTYLFPSLFCLCEH</sequence>
<dbReference type="Proteomes" id="UP001140096">
    <property type="component" value="Unassembled WGS sequence"/>
</dbReference>
<evidence type="ECO:0000313" key="2">
    <source>
        <dbReference type="Proteomes" id="UP001140096"/>
    </source>
</evidence>
<dbReference type="EMBL" id="JANBUP010002700">
    <property type="protein sequence ID" value="KAJ2799288.1"/>
    <property type="molecule type" value="Genomic_DNA"/>
</dbReference>
<comment type="caution">
    <text evidence="1">The sequence shown here is derived from an EMBL/GenBank/DDBJ whole genome shotgun (WGS) entry which is preliminary data.</text>
</comment>
<proteinExistence type="predicted"/>
<name>A0ACC1L1W3_9FUNG</name>
<evidence type="ECO:0000313" key="1">
    <source>
        <dbReference type="EMBL" id="KAJ2799288.1"/>
    </source>
</evidence>